<evidence type="ECO:0000313" key="7">
    <source>
        <dbReference type="Proteomes" id="UP000469159"/>
    </source>
</evidence>
<dbReference type="Proteomes" id="UP000469159">
    <property type="component" value="Unassembled WGS sequence"/>
</dbReference>
<protein>
    <submittedName>
        <fullName evidence="6">Flagellar hook-associated protein 3</fullName>
    </submittedName>
</protein>
<organism evidence="6 7">
    <name type="scientific">Croceibacterium soli</name>
    <dbReference type="NCBI Taxonomy" id="1739690"/>
    <lineage>
        <taxon>Bacteria</taxon>
        <taxon>Pseudomonadati</taxon>
        <taxon>Pseudomonadota</taxon>
        <taxon>Alphaproteobacteria</taxon>
        <taxon>Sphingomonadales</taxon>
        <taxon>Erythrobacteraceae</taxon>
        <taxon>Croceibacterium</taxon>
    </lineage>
</organism>
<comment type="similarity">
    <text evidence="3">Belongs to the bacterial flagellin family.</text>
</comment>
<proteinExistence type="inferred from homology"/>
<dbReference type="GO" id="GO:0005198">
    <property type="term" value="F:structural molecule activity"/>
    <property type="evidence" value="ECO:0007669"/>
    <property type="project" value="InterPro"/>
</dbReference>
<keyword evidence="6" id="KW-0969">Cilium</keyword>
<dbReference type="GO" id="GO:0009424">
    <property type="term" value="C:bacterial-type flagellum hook"/>
    <property type="evidence" value="ECO:0007669"/>
    <property type="project" value="InterPro"/>
</dbReference>
<evidence type="ECO:0000256" key="4">
    <source>
        <dbReference type="ARBA" id="ARBA00023143"/>
    </source>
</evidence>
<evidence type="ECO:0000256" key="1">
    <source>
        <dbReference type="ARBA" id="ARBA00004365"/>
    </source>
</evidence>
<dbReference type="PANTHER" id="PTHR42792:SF1">
    <property type="entry name" value="FLAGELLAR HOOK-ASSOCIATED PROTEIN 3"/>
    <property type="match status" value="1"/>
</dbReference>
<dbReference type="InterPro" id="IPR001492">
    <property type="entry name" value="Flagellin"/>
</dbReference>
<accession>A0A6I4UVM9</accession>
<dbReference type="Gene3D" id="1.20.1330.10">
    <property type="entry name" value="f41 fragment of flagellin, N-terminal domain"/>
    <property type="match status" value="1"/>
</dbReference>
<comment type="caution">
    <text evidence="6">The sequence shown here is derived from an EMBL/GenBank/DDBJ whole genome shotgun (WGS) entry which is preliminary data.</text>
</comment>
<keyword evidence="4" id="KW-0975">Bacterial flagellum</keyword>
<sequence>MIGLSTSAFYERATRQIGGLRSQAEKLQQQIGSGERLAKSSDDPVAAARMRMLERGERLAQIDQRNSGRAQTDLKIADQALGSIADVVIRAKELAMQAANQTISPEQRSAIGGELAGLRQSLLSIANGRNAAGHALFGGQATGAAYTYDETSATYVGTDGADLIGLGDGQSVDPAVTGPEVFAFEVDGTTTDIFAVLGNLASALQSGGDSSAAASAALAGLDAGLDKVTTAQTVVGGRLSWIEIMDQRREANGELVADEKAAVGGANLAATMTRLQEVMTVLEASQASFVRLSGLSLFGMMR</sequence>
<dbReference type="RefSeq" id="WP_160746426.1">
    <property type="nucleotide sequence ID" value="NZ_WTYK01000004.1"/>
</dbReference>
<dbReference type="GO" id="GO:0071973">
    <property type="term" value="P:bacterial-type flagellum-dependent cell motility"/>
    <property type="evidence" value="ECO:0007669"/>
    <property type="project" value="InterPro"/>
</dbReference>
<keyword evidence="7" id="KW-1185">Reference proteome</keyword>
<dbReference type="InterPro" id="IPR001029">
    <property type="entry name" value="Flagellin_N"/>
</dbReference>
<dbReference type="InterPro" id="IPR013384">
    <property type="entry name" value="Flagell_FlgL"/>
</dbReference>
<evidence type="ECO:0000256" key="3">
    <source>
        <dbReference type="ARBA" id="ARBA00005709"/>
    </source>
</evidence>
<dbReference type="Pfam" id="PF00669">
    <property type="entry name" value="Flagellin_N"/>
    <property type="match status" value="1"/>
</dbReference>
<evidence type="ECO:0000313" key="6">
    <source>
        <dbReference type="EMBL" id="MXP41563.1"/>
    </source>
</evidence>
<evidence type="ECO:0000259" key="5">
    <source>
        <dbReference type="Pfam" id="PF00669"/>
    </source>
</evidence>
<reference evidence="6 7" key="1">
    <citation type="submission" date="2019-12" db="EMBL/GenBank/DDBJ databases">
        <title>Genomic-based taxomic classification of the family Erythrobacteraceae.</title>
        <authorList>
            <person name="Xu L."/>
        </authorList>
    </citation>
    <scope>NUCLEOTIDE SEQUENCE [LARGE SCALE GENOMIC DNA]</scope>
    <source>
        <strain evidence="6 7">MCCC 1K02066</strain>
    </source>
</reference>
<dbReference type="PANTHER" id="PTHR42792">
    <property type="entry name" value="FLAGELLIN"/>
    <property type="match status" value="1"/>
</dbReference>
<dbReference type="EMBL" id="WTYK01000004">
    <property type="protein sequence ID" value="MXP41563.1"/>
    <property type="molecule type" value="Genomic_DNA"/>
</dbReference>
<feature type="domain" description="Flagellin N-terminal" evidence="5">
    <location>
        <begin position="5"/>
        <end position="142"/>
    </location>
</feature>
<gene>
    <name evidence="6" type="primary">flgL</name>
    <name evidence="6" type="ORF">GRI75_07900</name>
</gene>
<dbReference type="SUPFAM" id="SSF64518">
    <property type="entry name" value="Phase 1 flagellin"/>
    <property type="match status" value="1"/>
</dbReference>
<dbReference type="AlphaFoldDB" id="A0A6I4UVM9"/>
<evidence type="ECO:0000256" key="2">
    <source>
        <dbReference type="ARBA" id="ARBA00004613"/>
    </source>
</evidence>
<dbReference type="GO" id="GO:0005576">
    <property type="term" value="C:extracellular region"/>
    <property type="evidence" value="ECO:0007669"/>
    <property type="project" value="UniProtKB-SubCell"/>
</dbReference>
<keyword evidence="6" id="KW-0282">Flagellum</keyword>
<name>A0A6I4UVM9_9SPHN</name>
<keyword evidence="6" id="KW-0966">Cell projection</keyword>
<dbReference type="OrthoDB" id="7389561at2"/>
<dbReference type="NCBIfam" id="TIGR02550">
    <property type="entry name" value="flagell_flgL"/>
    <property type="match status" value="1"/>
</dbReference>
<comment type="subcellular location">
    <subcellularLocation>
        <location evidence="1">Bacterial flagellum</location>
    </subcellularLocation>
    <subcellularLocation>
        <location evidence="2">Secreted</location>
    </subcellularLocation>
</comment>